<dbReference type="Pfam" id="PF01636">
    <property type="entry name" value="APH"/>
    <property type="match status" value="1"/>
</dbReference>
<dbReference type="RefSeq" id="WP_350277599.1">
    <property type="nucleotide sequence ID" value="NZ_CP158165.1"/>
</dbReference>
<proteinExistence type="predicted"/>
<evidence type="ECO:0000259" key="1">
    <source>
        <dbReference type="Pfam" id="PF01636"/>
    </source>
</evidence>
<dbReference type="SUPFAM" id="SSF56112">
    <property type="entry name" value="Protein kinase-like (PK-like)"/>
    <property type="match status" value="1"/>
</dbReference>
<accession>A0AAU7TDS5</accession>
<protein>
    <submittedName>
        <fullName evidence="2">Phosphotransferase</fullName>
    </submittedName>
</protein>
<reference evidence="2" key="1">
    <citation type="submission" date="2024-06" db="EMBL/GenBank/DDBJ databases">
        <title>Kribbella sp. strain HUAS MG21 genome sequences.</title>
        <authorList>
            <person name="Mo P."/>
        </authorList>
    </citation>
    <scope>NUCLEOTIDE SEQUENCE</scope>
    <source>
        <strain evidence="2">HUAS MG21</strain>
    </source>
</reference>
<feature type="domain" description="Aminoglycoside phosphotransferase" evidence="1">
    <location>
        <begin position="29"/>
        <end position="247"/>
    </location>
</feature>
<organism evidence="2">
    <name type="scientific">Kribbella sp. HUAS MG21</name>
    <dbReference type="NCBI Taxonomy" id="3160966"/>
    <lineage>
        <taxon>Bacteria</taxon>
        <taxon>Bacillati</taxon>
        <taxon>Actinomycetota</taxon>
        <taxon>Actinomycetes</taxon>
        <taxon>Propionibacteriales</taxon>
        <taxon>Kribbellaceae</taxon>
        <taxon>Kribbella</taxon>
    </lineage>
</organism>
<sequence length="296" mass="33265">MDALSGVLAALGVEADRLEPTRAEDEASFGNGNWHLWTPNGEHHILRRYHVLHTEANLAYEARVLEHVAARGWCVPVQVVPPVRYDGHLWAVTRFVPGRPHREETAAQRAERGALLARLHADLRGLDLGPREGFFQAADLDAMGEFQGWDRGVELLREQRPELADRSERAMQRAKELVVAHDLLGLPQTIVHGDFASWNLHFDDDGRFAGVIDFALCHPDSRAWDFVIARVHRAPEMIDGYQRAAADPLSDRELAAIEPLQAVLRVLMVMAELWDGQHIGRFDEAMIARQLAKAKS</sequence>
<name>A0AAU7TDS5_9ACTN</name>
<dbReference type="EMBL" id="CP158165">
    <property type="protein sequence ID" value="XBV24781.1"/>
    <property type="molecule type" value="Genomic_DNA"/>
</dbReference>
<dbReference type="InterPro" id="IPR011009">
    <property type="entry name" value="Kinase-like_dom_sf"/>
</dbReference>
<gene>
    <name evidence="2" type="ORF">ABN611_40330</name>
</gene>
<dbReference type="InterPro" id="IPR002575">
    <property type="entry name" value="Aminoglycoside_PTrfase"/>
</dbReference>
<dbReference type="Gene3D" id="3.90.1200.10">
    <property type="match status" value="1"/>
</dbReference>
<dbReference type="AlphaFoldDB" id="A0AAU7TDS5"/>
<evidence type="ECO:0000313" key="2">
    <source>
        <dbReference type="EMBL" id="XBV24781.1"/>
    </source>
</evidence>